<proteinExistence type="predicted"/>
<reference evidence="1" key="1">
    <citation type="submission" date="2020-05" db="EMBL/GenBank/DDBJ databases">
        <title>Large-scale comparative analyses of tick genomes elucidate their genetic diversity and vector capacities.</title>
        <authorList>
            <person name="Jia N."/>
            <person name="Wang J."/>
            <person name="Shi W."/>
            <person name="Du L."/>
            <person name="Sun Y."/>
            <person name="Zhan W."/>
            <person name="Jiang J."/>
            <person name="Wang Q."/>
            <person name="Zhang B."/>
            <person name="Ji P."/>
            <person name="Sakyi L.B."/>
            <person name="Cui X."/>
            <person name="Yuan T."/>
            <person name="Jiang B."/>
            <person name="Yang W."/>
            <person name="Lam T.T.-Y."/>
            <person name="Chang Q."/>
            <person name="Ding S."/>
            <person name="Wang X."/>
            <person name="Zhu J."/>
            <person name="Ruan X."/>
            <person name="Zhao L."/>
            <person name="Wei J."/>
            <person name="Que T."/>
            <person name="Du C."/>
            <person name="Cheng J."/>
            <person name="Dai P."/>
            <person name="Han X."/>
            <person name="Huang E."/>
            <person name="Gao Y."/>
            <person name="Liu J."/>
            <person name="Shao H."/>
            <person name="Ye R."/>
            <person name="Li L."/>
            <person name="Wei W."/>
            <person name="Wang X."/>
            <person name="Wang C."/>
            <person name="Yang T."/>
            <person name="Huo Q."/>
            <person name="Li W."/>
            <person name="Guo W."/>
            <person name="Chen H."/>
            <person name="Zhou L."/>
            <person name="Ni X."/>
            <person name="Tian J."/>
            <person name="Zhou Y."/>
            <person name="Sheng Y."/>
            <person name="Liu T."/>
            <person name="Pan Y."/>
            <person name="Xia L."/>
            <person name="Li J."/>
            <person name="Zhao F."/>
            <person name="Cao W."/>
        </authorList>
    </citation>
    <scope>NUCLEOTIDE SEQUENCE</scope>
    <source>
        <strain evidence="1">Hyas-2018</strain>
    </source>
</reference>
<dbReference type="EMBL" id="CM023481">
    <property type="protein sequence ID" value="KAH6946895.1"/>
    <property type="molecule type" value="Genomic_DNA"/>
</dbReference>
<evidence type="ECO:0000313" key="2">
    <source>
        <dbReference type="Proteomes" id="UP000821845"/>
    </source>
</evidence>
<gene>
    <name evidence="1" type="ORF">HPB50_015964</name>
</gene>
<name>A0ACB7TIM2_HYAAI</name>
<organism evidence="1 2">
    <name type="scientific">Hyalomma asiaticum</name>
    <name type="common">Tick</name>
    <dbReference type="NCBI Taxonomy" id="266040"/>
    <lineage>
        <taxon>Eukaryota</taxon>
        <taxon>Metazoa</taxon>
        <taxon>Ecdysozoa</taxon>
        <taxon>Arthropoda</taxon>
        <taxon>Chelicerata</taxon>
        <taxon>Arachnida</taxon>
        <taxon>Acari</taxon>
        <taxon>Parasitiformes</taxon>
        <taxon>Ixodida</taxon>
        <taxon>Ixodoidea</taxon>
        <taxon>Ixodidae</taxon>
        <taxon>Hyalomminae</taxon>
        <taxon>Hyalomma</taxon>
    </lineage>
</organism>
<evidence type="ECO:0000313" key="1">
    <source>
        <dbReference type="EMBL" id="KAH6946895.1"/>
    </source>
</evidence>
<comment type="caution">
    <text evidence="1">The sequence shown here is derived from an EMBL/GenBank/DDBJ whole genome shotgun (WGS) entry which is preliminary data.</text>
</comment>
<keyword evidence="2" id="KW-1185">Reference proteome</keyword>
<dbReference type="Proteomes" id="UP000821845">
    <property type="component" value="Chromosome 1"/>
</dbReference>
<sequence length="158" mass="17485">MIRCVGGLVTEEDKGGSIGDGVDCLLRTINDQQGIKPPFKKILRSLKAEGFTFPQSDKDCGFAAMPLDMSKKKAHEAATKNFKPVAFYPSKKEEAVKLLLKMDLIRLGKVVQKTDGNSLEALFFFLPARLTRLKFHFDRPSRKGLLGSASLENTCSSF</sequence>
<protein>
    <submittedName>
        <fullName evidence="1">Uncharacterized protein</fullName>
    </submittedName>
</protein>
<accession>A0ACB7TIM2</accession>